<dbReference type="OrthoDB" id="8116725at2"/>
<proteinExistence type="predicted"/>
<dbReference type="EMBL" id="QGDJ01000001">
    <property type="protein sequence ID" value="PWJ22529.1"/>
    <property type="molecule type" value="Genomic_DNA"/>
</dbReference>
<evidence type="ECO:0000259" key="1">
    <source>
        <dbReference type="Pfam" id="PF06568"/>
    </source>
</evidence>
<dbReference type="Proteomes" id="UP000251571">
    <property type="component" value="Unassembled WGS sequence"/>
</dbReference>
<dbReference type="AlphaFoldDB" id="A0A2Y9A9C2"/>
<evidence type="ECO:0000313" key="2">
    <source>
        <dbReference type="EMBL" id="PWJ22529.1"/>
    </source>
</evidence>
<dbReference type="EMBL" id="UETC01000001">
    <property type="protein sequence ID" value="SSA38807.1"/>
    <property type="molecule type" value="Genomic_DNA"/>
</dbReference>
<dbReference type="RefSeq" id="WP_109563075.1">
    <property type="nucleotide sequence ID" value="NZ_QGDJ01000001.1"/>
</dbReference>
<accession>A0A2Y9A9C2</accession>
<gene>
    <name evidence="2" type="ORF">BCF38_101943</name>
    <name evidence="3" type="ORF">SAMN05421539_101943</name>
</gene>
<dbReference type="InterPro" id="IPR009506">
    <property type="entry name" value="YjiS-like"/>
</dbReference>
<sequence>MATFDAFRPALPAANGSVFSNLLGRIIAWNERRLTVDALERLSDHELEDIGLTRSDIERFNEIRR</sequence>
<dbReference type="Proteomes" id="UP000245839">
    <property type="component" value="Unassembled WGS sequence"/>
</dbReference>
<evidence type="ECO:0000313" key="5">
    <source>
        <dbReference type="Proteomes" id="UP000251571"/>
    </source>
</evidence>
<keyword evidence="4" id="KW-1185">Reference proteome</keyword>
<feature type="domain" description="YjiS-like" evidence="1">
    <location>
        <begin position="23"/>
        <end position="58"/>
    </location>
</feature>
<dbReference type="Pfam" id="PF06568">
    <property type="entry name" value="YjiS-like"/>
    <property type="match status" value="1"/>
</dbReference>
<reference evidence="2 4" key="2">
    <citation type="submission" date="2018-03" db="EMBL/GenBank/DDBJ databases">
        <title>Genomic Encyclopedia of Archaeal and Bacterial Type Strains, Phase II (KMG-II): from individual species to whole genera.</title>
        <authorList>
            <person name="Goeker M."/>
        </authorList>
    </citation>
    <scope>NUCLEOTIDE SEQUENCE [LARGE SCALE GENOMIC DNA]</scope>
    <source>
        <strain evidence="2 4">DSM 25227</strain>
    </source>
</reference>
<reference evidence="3 5" key="1">
    <citation type="submission" date="2016-10" db="EMBL/GenBank/DDBJ databases">
        <authorList>
            <person name="Cai Z."/>
        </authorList>
    </citation>
    <scope>NUCLEOTIDE SEQUENCE [LARGE SCALE GENOMIC DNA]</scope>
    <source>
        <strain evidence="3 5">DSM 25227</strain>
    </source>
</reference>
<name>A0A2Y9A9C2_9RHOB</name>
<evidence type="ECO:0000313" key="4">
    <source>
        <dbReference type="Proteomes" id="UP000245839"/>
    </source>
</evidence>
<evidence type="ECO:0000313" key="3">
    <source>
        <dbReference type="EMBL" id="SSA38807.1"/>
    </source>
</evidence>
<organism evidence="3 5">
    <name type="scientific">Jannaschia seohaensis</name>
    <dbReference type="NCBI Taxonomy" id="475081"/>
    <lineage>
        <taxon>Bacteria</taxon>
        <taxon>Pseudomonadati</taxon>
        <taxon>Pseudomonadota</taxon>
        <taxon>Alphaproteobacteria</taxon>
        <taxon>Rhodobacterales</taxon>
        <taxon>Roseobacteraceae</taxon>
        <taxon>Jannaschia</taxon>
    </lineage>
</organism>
<protein>
    <submittedName>
        <fullName evidence="2">Uncharacterized protein DUF1127</fullName>
    </submittedName>
</protein>